<dbReference type="InterPro" id="IPR035235">
    <property type="entry name" value="DUF5343"/>
</dbReference>
<name>A0A7Z0TY57_9GAMM</name>
<comment type="caution">
    <text evidence="2">The sequence shown here is derived from an EMBL/GenBank/DDBJ whole genome shotgun (WGS) entry which is preliminary data.</text>
</comment>
<feature type="compositionally biased region" description="Polar residues" evidence="1">
    <location>
        <begin position="170"/>
        <end position="189"/>
    </location>
</feature>
<dbReference type="AlphaFoldDB" id="A0A7Z0TY57"/>
<evidence type="ECO:0000313" key="2">
    <source>
        <dbReference type="EMBL" id="NYZ62570.1"/>
    </source>
</evidence>
<keyword evidence="3" id="KW-1185">Reference proteome</keyword>
<dbReference type="RefSeq" id="WP_180544774.1">
    <property type="nucleotide sequence ID" value="NZ_JACCJZ010000013.1"/>
</dbReference>
<feature type="compositionally biased region" description="Low complexity" evidence="1">
    <location>
        <begin position="145"/>
        <end position="163"/>
    </location>
</feature>
<evidence type="ECO:0000256" key="1">
    <source>
        <dbReference type="SAM" id="MobiDB-lite"/>
    </source>
</evidence>
<dbReference type="Pfam" id="PF17278">
    <property type="entry name" value="DUF5343"/>
    <property type="match status" value="1"/>
</dbReference>
<organism evidence="2 3">
    <name type="scientific">Luteimonas deserti</name>
    <dbReference type="NCBI Taxonomy" id="2752306"/>
    <lineage>
        <taxon>Bacteria</taxon>
        <taxon>Pseudomonadati</taxon>
        <taxon>Pseudomonadota</taxon>
        <taxon>Gammaproteobacteria</taxon>
        <taxon>Lysobacterales</taxon>
        <taxon>Lysobacteraceae</taxon>
        <taxon>Luteimonas</taxon>
    </lineage>
</organism>
<dbReference type="Proteomes" id="UP000589896">
    <property type="component" value="Unassembled WGS sequence"/>
</dbReference>
<proteinExistence type="predicted"/>
<dbReference type="EMBL" id="JACCJZ010000013">
    <property type="protein sequence ID" value="NYZ62570.1"/>
    <property type="molecule type" value="Genomic_DNA"/>
</dbReference>
<sequence>MANKYPYVASAGPLVKAVSHLRKSFPKEVTADTLRKLGVAPKNESYVINVLRFLGVVDEEGKKVDGKAKAFVQHQDDAFSAEFEKIVREAYEELFELHGDAAWKLDRGSLTQFFRTSDHSTEVVGTRQASTFSALAALSGHAEMPAPKAASASKKPRASTATAIPKAKQPLSTNQALGTGSVQKNSVPEQSSVGLTVRIEVNLPASGDQETYDRIFQSIRKNLINGS</sequence>
<gene>
    <name evidence="2" type="ORF">H0E82_07295</name>
</gene>
<reference evidence="2 3" key="1">
    <citation type="submission" date="2020-07" db="EMBL/GenBank/DDBJ databases">
        <title>isolation of Luteimonas sp. SJ-16.</title>
        <authorList>
            <person name="Huang X.-X."/>
            <person name="Xu L."/>
            <person name="Sun J.-Q."/>
        </authorList>
    </citation>
    <scope>NUCLEOTIDE SEQUENCE [LARGE SCALE GENOMIC DNA]</scope>
    <source>
        <strain evidence="2 3">SJ-16</strain>
    </source>
</reference>
<evidence type="ECO:0000313" key="3">
    <source>
        <dbReference type="Proteomes" id="UP000589896"/>
    </source>
</evidence>
<feature type="region of interest" description="Disordered" evidence="1">
    <location>
        <begin position="145"/>
        <end position="189"/>
    </location>
</feature>
<protein>
    <submittedName>
        <fullName evidence="2">DUF5343 domain-containing protein</fullName>
    </submittedName>
</protein>
<accession>A0A7Z0TY57</accession>